<protein>
    <recommendedName>
        <fullName evidence="9">Tetraspanin</fullName>
    </recommendedName>
</protein>
<keyword evidence="4 6" id="KW-0472">Membrane</keyword>
<dbReference type="Pfam" id="PF00335">
    <property type="entry name" value="Tetraspanin"/>
    <property type="match status" value="1"/>
</dbReference>
<keyword evidence="3 6" id="KW-1133">Transmembrane helix</keyword>
<evidence type="ECO:0000256" key="5">
    <source>
        <dbReference type="PIRSR" id="PIRSR002419-1"/>
    </source>
</evidence>
<evidence type="ECO:0000313" key="7">
    <source>
        <dbReference type="EMBL" id="OAJ41950.1"/>
    </source>
</evidence>
<gene>
    <name evidence="7" type="ORF">BDEG_25472</name>
</gene>
<proteinExistence type="predicted"/>
<evidence type="ECO:0000256" key="6">
    <source>
        <dbReference type="SAM" id="Phobius"/>
    </source>
</evidence>
<comment type="subcellular location">
    <subcellularLocation>
        <location evidence="1">Membrane</location>
        <topology evidence="1">Multi-pass membrane protein</topology>
    </subcellularLocation>
</comment>
<evidence type="ECO:0000256" key="4">
    <source>
        <dbReference type="ARBA" id="ARBA00023136"/>
    </source>
</evidence>
<sequence>MPLLSRLQAFSFNTESWFSTSSFIFVKNLLLLINFLSMFSIRQMLAECWNLILSSIQTLLAGLILIGAGGYINTNSAEDIVGLSGSIAVASIVIGCIVTIISFLGCFGAANEKGVLLKTYFALLIILVILEISVGAAAYAKRDEMNTSIDIAWHNAAQGPNNSTIVGIEKLFDCCGFYNTTDAVVTPDCVLKTPNSTGCHDQLTATLKGSLSTIGAAGLALGLVELIGLIFSVVLFRKIASKETAQSNLLNEAWRINRTKVQYGYQNYQYV</sequence>
<feature type="disulfide bond" evidence="5">
    <location>
        <begin position="175"/>
        <end position="189"/>
    </location>
</feature>
<evidence type="ECO:0008006" key="9">
    <source>
        <dbReference type="Google" id="ProtNLM"/>
    </source>
</evidence>
<feature type="transmembrane region" description="Helical" evidence="6">
    <location>
        <begin position="84"/>
        <end position="107"/>
    </location>
</feature>
<name>A0A177WRB2_BATDL</name>
<evidence type="ECO:0000256" key="3">
    <source>
        <dbReference type="ARBA" id="ARBA00022989"/>
    </source>
</evidence>
<feature type="transmembrane region" description="Helical" evidence="6">
    <location>
        <begin position="51"/>
        <end position="72"/>
    </location>
</feature>
<dbReference type="GO" id="GO:0005886">
    <property type="term" value="C:plasma membrane"/>
    <property type="evidence" value="ECO:0007669"/>
    <property type="project" value="TreeGrafter"/>
</dbReference>
<organism evidence="7 8">
    <name type="scientific">Batrachochytrium dendrobatidis (strain JEL423)</name>
    <dbReference type="NCBI Taxonomy" id="403673"/>
    <lineage>
        <taxon>Eukaryota</taxon>
        <taxon>Fungi</taxon>
        <taxon>Fungi incertae sedis</taxon>
        <taxon>Chytridiomycota</taxon>
        <taxon>Chytridiomycota incertae sedis</taxon>
        <taxon>Chytridiomycetes</taxon>
        <taxon>Rhizophydiales</taxon>
        <taxon>Rhizophydiales incertae sedis</taxon>
        <taxon>Batrachochytrium</taxon>
    </lineage>
</organism>
<dbReference type="PRINTS" id="PR00259">
    <property type="entry name" value="TMFOUR"/>
</dbReference>
<evidence type="ECO:0000256" key="1">
    <source>
        <dbReference type="ARBA" id="ARBA00004141"/>
    </source>
</evidence>
<dbReference type="InterPro" id="IPR018499">
    <property type="entry name" value="Tetraspanin/Peripherin"/>
</dbReference>
<dbReference type="VEuPathDB" id="FungiDB:BDEG_25472"/>
<evidence type="ECO:0000256" key="2">
    <source>
        <dbReference type="ARBA" id="ARBA00022692"/>
    </source>
</evidence>
<keyword evidence="5" id="KW-1015">Disulfide bond</keyword>
<dbReference type="AlphaFoldDB" id="A0A177WRB2"/>
<dbReference type="EMBL" id="DS022306">
    <property type="protein sequence ID" value="OAJ41950.1"/>
    <property type="molecule type" value="Genomic_DNA"/>
</dbReference>
<feature type="transmembrane region" description="Helical" evidence="6">
    <location>
        <begin position="20"/>
        <end position="39"/>
    </location>
</feature>
<dbReference type="Proteomes" id="UP000077115">
    <property type="component" value="Unassembled WGS sequence"/>
</dbReference>
<evidence type="ECO:0000313" key="8">
    <source>
        <dbReference type="Proteomes" id="UP000077115"/>
    </source>
</evidence>
<feature type="transmembrane region" description="Helical" evidence="6">
    <location>
        <begin position="214"/>
        <end position="236"/>
    </location>
</feature>
<dbReference type="SUPFAM" id="SSF48652">
    <property type="entry name" value="Tetraspanin"/>
    <property type="match status" value="1"/>
</dbReference>
<keyword evidence="2 6" id="KW-0812">Transmembrane</keyword>
<reference evidence="7 8" key="2">
    <citation type="submission" date="2016-05" db="EMBL/GenBank/DDBJ databases">
        <title>Lineage-specific infection strategies underlie the spectrum of fungal disease in amphibians.</title>
        <authorList>
            <person name="Cuomo C.A."/>
            <person name="Farrer R.A."/>
            <person name="James T."/>
            <person name="Longcore J."/>
            <person name="Birren B."/>
        </authorList>
    </citation>
    <scope>NUCLEOTIDE SEQUENCE [LARGE SCALE GENOMIC DNA]</scope>
    <source>
        <strain evidence="7 8">JEL423</strain>
    </source>
</reference>
<dbReference type="STRING" id="403673.A0A177WRB2"/>
<dbReference type="InterPro" id="IPR008952">
    <property type="entry name" value="Tetraspanin_EC2_sf"/>
</dbReference>
<dbReference type="PANTHER" id="PTHR19282">
    <property type="entry name" value="TETRASPANIN"/>
    <property type="match status" value="1"/>
</dbReference>
<dbReference type="PANTHER" id="PTHR19282:SF544">
    <property type="entry name" value="TETRASPANIN"/>
    <property type="match status" value="1"/>
</dbReference>
<dbReference type="OrthoDB" id="71600at2759"/>
<accession>A0A177WRB2</accession>
<reference evidence="7 8" key="1">
    <citation type="submission" date="2006-10" db="EMBL/GenBank/DDBJ databases">
        <title>The Genome Sequence of Batrachochytrium dendrobatidis JEL423.</title>
        <authorList>
            <consortium name="The Broad Institute Genome Sequencing Platform"/>
            <person name="Birren B."/>
            <person name="Lander E."/>
            <person name="Galagan J."/>
            <person name="Cuomo C."/>
            <person name="Devon K."/>
            <person name="Jaffe D."/>
            <person name="Butler J."/>
            <person name="Alvarez P."/>
            <person name="Gnerre S."/>
            <person name="Grabherr M."/>
            <person name="Kleber M."/>
            <person name="Mauceli E."/>
            <person name="Brockman W."/>
            <person name="Young S."/>
            <person name="LaButti K."/>
            <person name="Sykes S."/>
            <person name="DeCaprio D."/>
            <person name="Crawford M."/>
            <person name="Koehrsen M."/>
            <person name="Engels R."/>
            <person name="Montgomery P."/>
            <person name="Pearson M."/>
            <person name="Howarth C."/>
            <person name="Larson L."/>
            <person name="White J."/>
            <person name="O'Leary S."/>
            <person name="Kodira C."/>
            <person name="Zeng Q."/>
            <person name="Yandava C."/>
            <person name="Alvarado L."/>
            <person name="Longcore J."/>
            <person name="James T."/>
        </authorList>
    </citation>
    <scope>NUCLEOTIDE SEQUENCE [LARGE SCALE GENOMIC DNA]</scope>
    <source>
        <strain evidence="7 8">JEL423</strain>
    </source>
</reference>
<feature type="transmembrane region" description="Helical" evidence="6">
    <location>
        <begin position="119"/>
        <end position="140"/>
    </location>
</feature>
<feature type="disulfide bond" evidence="5">
    <location>
        <begin position="174"/>
        <end position="199"/>
    </location>
</feature>